<dbReference type="PRINTS" id="PR01070">
    <property type="entry name" value="ACCCTRFRASEB"/>
</dbReference>
<feature type="domain" description="CoA carboxyltransferase N-terminal" evidence="5">
    <location>
        <begin position="24"/>
        <end position="280"/>
    </location>
</feature>
<keyword evidence="2 4" id="KW-0276">Fatty acid metabolism</keyword>
<comment type="caution">
    <text evidence="4">Lacks conserved residue(s) required for the propagation of feature annotation.</text>
</comment>
<dbReference type="GO" id="GO:0016743">
    <property type="term" value="F:carboxyl- or carbamoyltransferase activity"/>
    <property type="evidence" value="ECO:0007669"/>
    <property type="project" value="UniProtKB-UniRule"/>
</dbReference>
<dbReference type="PROSITE" id="PS50980">
    <property type="entry name" value="COA_CT_NTER"/>
    <property type="match status" value="1"/>
</dbReference>
<keyword evidence="3 4" id="KW-0275">Fatty acid biosynthesis</keyword>
<dbReference type="InterPro" id="IPR000438">
    <property type="entry name" value="Acetyl_CoA_COase_Trfase_b_su"/>
</dbReference>
<evidence type="ECO:0000313" key="6">
    <source>
        <dbReference type="EMBL" id="SEJ75516.1"/>
    </source>
</evidence>
<dbReference type="InterPro" id="IPR034733">
    <property type="entry name" value="AcCoA_carboxyl_beta"/>
</dbReference>
<dbReference type="GO" id="GO:0006633">
    <property type="term" value="P:fatty acid biosynthetic process"/>
    <property type="evidence" value="ECO:0007669"/>
    <property type="project" value="UniProtKB-KW"/>
</dbReference>
<dbReference type="Pfam" id="PF01039">
    <property type="entry name" value="Carboxyl_trans"/>
    <property type="match status" value="1"/>
</dbReference>
<proteinExistence type="inferred from homology"/>
<keyword evidence="4" id="KW-0444">Lipid biosynthesis</keyword>
<dbReference type="Gene3D" id="3.90.226.10">
    <property type="entry name" value="2-enoyl-CoA Hydratase, Chain A, domain 1"/>
    <property type="match status" value="1"/>
</dbReference>
<keyword evidence="4" id="KW-0547">Nucleotide-binding</keyword>
<dbReference type="Proteomes" id="UP000199403">
    <property type="component" value="Unassembled WGS sequence"/>
</dbReference>
<dbReference type="STRING" id="1416801.SAMN05192553_11169"/>
<accession>A0A1H7BE91</accession>
<dbReference type="PANTHER" id="PTHR42995">
    <property type="entry name" value="ACETYL-COENZYME A CARBOXYLASE CARBOXYL TRANSFERASE SUBUNIT BETA, CHLOROPLASTIC"/>
    <property type="match status" value="1"/>
</dbReference>
<sequence>MAWFKRKDAGIKTSTEEKKDTPDGLWYKTPKGNIIHTRELKNNSYVCPDDDYHVKIGSKEYFEILFDDNQFKELDKDMTSGDPLSFTDSKSYTSRIKDSIAKTNLKDAARTGVGKLNGLDLVITCMDFNFIGGSMGSVVGEKIARAIDYALKHKVPFLMISKSGGARMMEAGFSLMQMAKTSAKLALLDDAGIPYISLMTDPTTGGVTASYAMLGDFNIAEPGALIGFAGPRVIRETIGKDLPRGFQSSEFVLEHGFLDFIIDRRQLKNRIYTLLNLLRS</sequence>
<dbReference type="GO" id="GO:0003989">
    <property type="term" value="F:acetyl-CoA carboxylase activity"/>
    <property type="evidence" value="ECO:0007669"/>
    <property type="project" value="InterPro"/>
</dbReference>
<name>A0A1H7BE91_9BACT</name>
<dbReference type="RefSeq" id="WP_092178574.1">
    <property type="nucleotide sequence ID" value="NZ_FNZH01000011.1"/>
</dbReference>
<dbReference type="GO" id="GO:0005524">
    <property type="term" value="F:ATP binding"/>
    <property type="evidence" value="ECO:0007669"/>
    <property type="project" value="UniProtKB-KW"/>
</dbReference>
<keyword evidence="4" id="KW-0963">Cytoplasm</keyword>
<dbReference type="GO" id="GO:0009317">
    <property type="term" value="C:acetyl-CoA carboxylase complex"/>
    <property type="evidence" value="ECO:0007669"/>
    <property type="project" value="InterPro"/>
</dbReference>
<dbReference type="AlphaFoldDB" id="A0A1H7BE91"/>
<keyword evidence="1 4" id="KW-0808">Transferase</keyword>
<reference evidence="7" key="1">
    <citation type="submission" date="2016-10" db="EMBL/GenBank/DDBJ databases">
        <authorList>
            <person name="Varghese N."/>
            <person name="Submissions S."/>
        </authorList>
    </citation>
    <scope>NUCLEOTIDE SEQUENCE [LARGE SCALE GENOMIC DNA]</scope>
    <source>
        <strain evidence="7">IBRC-M 10761</strain>
    </source>
</reference>
<dbReference type="UniPathway" id="UPA00655">
    <property type="reaction ID" value="UER00711"/>
</dbReference>
<evidence type="ECO:0000313" key="7">
    <source>
        <dbReference type="Proteomes" id="UP000199403"/>
    </source>
</evidence>
<dbReference type="EMBL" id="FNZH01000011">
    <property type="protein sequence ID" value="SEJ75516.1"/>
    <property type="molecule type" value="Genomic_DNA"/>
</dbReference>
<evidence type="ECO:0000256" key="2">
    <source>
        <dbReference type="ARBA" id="ARBA00022832"/>
    </source>
</evidence>
<comment type="subcellular location">
    <subcellularLocation>
        <location evidence="4">Cytoplasm</location>
    </subcellularLocation>
</comment>
<comment type="similarity">
    <text evidence="4">Belongs to the AccD/PCCB family.</text>
</comment>
<keyword evidence="4" id="KW-0067">ATP-binding</keyword>
<dbReference type="InterPro" id="IPR029045">
    <property type="entry name" value="ClpP/crotonase-like_dom_sf"/>
</dbReference>
<comment type="catalytic activity">
    <reaction evidence="4">
        <text>N(6)-carboxybiotinyl-L-lysyl-[protein] + acetyl-CoA = N(6)-biotinyl-L-lysyl-[protein] + malonyl-CoA</text>
        <dbReference type="Rhea" id="RHEA:54728"/>
        <dbReference type="Rhea" id="RHEA-COMP:10505"/>
        <dbReference type="Rhea" id="RHEA-COMP:10506"/>
        <dbReference type="ChEBI" id="CHEBI:57288"/>
        <dbReference type="ChEBI" id="CHEBI:57384"/>
        <dbReference type="ChEBI" id="CHEBI:83144"/>
        <dbReference type="ChEBI" id="CHEBI:83145"/>
        <dbReference type="EC" id="2.1.3.15"/>
    </reaction>
</comment>
<evidence type="ECO:0000259" key="5">
    <source>
        <dbReference type="PROSITE" id="PS50980"/>
    </source>
</evidence>
<gene>
    <name evidence="4" type="primary">accD</name>
    <name evidence="6" type="ORF">SAMN05192553_11169</name>
</gene>
<dbReference type="HAMAP" id="MF_01395">
    <property type="entry name" value="AcetylCoA_CT_beta"/>
    <property type="match status" value="1"/>
</dbReference>
<keyword evidence="7" id="KW-1185">Reference proteome</keyword>
<evidence type="ECO:0000256" key="3">
    <source>
        <dbReference type="ARBA" id="ARBA00023160"/>
    </source>
</evidence>
<keyword evidence="4" id="KW-0443">Lipid metabolism</keyword>
<dbReference type="InterPro" id="IPR011762">
    <property type="entry name" value="COA_CT_N"/>
</dbReference>
<dbReference type="EC" id="2.1.3.15" evidence="4"/>
<comment type="function">
    <text evidence="4">Component of the acetyl coenzyme A carboxylase (ACC) complex. Biotin carboxylase (BC) catalyzes the carboxylation of biotin on its carrier protein (BCCP) and then the CO(2) group is transferred by the transcarboxylase to acetyl-CoA to form malonyl-CoA.</text>
</comment>
<evidence type="ECO:0000256" key="1">
    <source>
        <dbReference type="ARBA" id="ARBA00022679"/>
    </source>
</evidence>
<dbReference type="GO" id="GO:2001295">
    <property type="term" value="P:malonyl-CoA biosynthetic process"/>
    <property type="evidence" value="ECO:0007669"/>
    <property type="project" value="UniProtKB-UniRule"/>
</dbReference>
<dbReference type="PANTHER" id="PTHR42995:SF5">
    <property type="entry name" value="ACETYL-COENZYME A CARBOXYLASE CARBOXYL TRANSFERASE SUBUNIT BETA, CHLOROPLASTIC"/>
    <property type="match status" value="1"/>
</dbReference>
<comment type="subunit">
    <text evidence="4">Acetyl-CoA carboxylase is a heterohexamer composed of biotin carboxyl carrier protein (AccB), biotin carboxylase (AccC) and two subunits each of ACCase subunit alpha (AccA) and ACCase subunit beta (AccD).</text>
</comment>
<dbReference type="OrthoDB" id="9772975at2"/>
<evidence type="ECO:0000256" key="4">
    <source>
        <dbReference type="HAMAP-Rule" id="MF_01395"/>
    </source>
</evidence>
<organism evidence="6 7">
    <name type="scientific">Cyclobacterium xiamenense</name>
    <dbReference type="NCBI Taxonomy" id="1297121"/>
    <lineage>
        <taxon>Bacteria</taxon>
        <taxon>Pseudomonadati</taxon>
        <taxon>Bacteroidota</taxon>
        <taxon>Cytophagia</taxon>
        <taxon>Cytophagales</taxon>
        <taxon>Cyclobacteriaceae</taxon>
        <taxon>Cyclobacterium</taxon>
    </lineage>
</organism>
<dbReference type="SUPFAM" id="SSF52096">
    <property type="entry name" value="ClpP/crotonase"/>
    <property type="match status" value="1"/>
</dbReference>
<comment type="pathway">
    <text evidence="4">Lipid metabolism; malonyl-CoA biosynthesis; malonyl-CoA from acetyl-CoA: step 1/1.</text>
</comment>
<dbReference type="NCBIfam" id="TIGR00515">
    <property type="entry name" value="accD"/>
    <property type="match status" value="1"/>
</dbReference>
<protein>
    <recommendedName>
        <fullName evidence="4">Acetyl-coenzyme A carboxylase carboxyl transferase subunit beta</fullName>
        <shortName evidence="4">ACCase subunit beta</shortName>
        <shortName evidence="4">Acetyl-CoA carboxylase carboxyltransferase subunit beta</shortName>
        <ecNumber evidence="4">2.1.3.15</ecNumber>
    </recommendedName>
</protein>